<organism evidence="1 2">
    <name type="scientific">Pristionchus entomophagus</name>
    <dbReference type="NCBI Taxonomy" id="358040"/>
    <lineage>
        <taxon>Eukaryota</taxon>
        <taxon>Metazoa</taxon>
        <taxon>Ecdysozoa</taxon>
        <taxon>Nematoda</taxon>
        <taxon>Chromadorea</taxon>
        <taxon>Rhabditida</taxon>
        <taxon>Rhabditina</taxon>
        <taxon>Diplogasteromorpha</taxon>
        <taxon>Diplogasteroidea</taxon>
        <taxon>Neodiplogasteridae</taxon>
        <taxon>Pristionchus</taxon>
    </lineage>
</organism>
<evidence type="ECO:0008006" key="3">
    <source>
        <dbReference type="Google" id="ProtNLM"/>
    </source>
</evidence>
<sequence>QHLQLHRQVPPIRGLAQRLLRNFNDYYDLALNNDFYNNKKHIAKRRSALGYKLQFLLQLVVRDARFLCRFLMRDCNPS</sequence>
<dbReference type="Proteomes" id="UP001432027">
    <property type="component" value="Unassembled WGS sequence"/>
</dbReference>
<proteinExistence type="predicted"/>
<comment type="caution">
    <text evidence="1">The sequence shown here is derived from an EMBL/GenBank/DDBJ whole genome shotgun (WGS) entry which is preliminary data.</text>
</comment>
<name>A0AAV5SUR7_9BILA</name>
<feature type="non-terminal residue" evidence="1">
    <location>
        <position position="78"/>
    </location>
</feature>
<evidence type="ECO:0000313" key="2">
    <source>
        <dbReference type="Proteomes" id="UP001432027"/>
    </source>
</evidence>
<evidence type="ECO:0000313" key="1">
    <source>
        <dbReference type="EMBL" id="GMS86527.1"/>
    </source>
</evidence>
<feature type="non-terminal residue" evidence="1">
    <location>
        <position position="1"/>
    </location>
</feature>
<reference evidence="1" key="1">
    <citation type="submission" date="2023-10" db="EMBL/GenBank/DDBJ databases">
        <title>Genome assembly of Pristionchus species.</title>
        <authorList>
            <person name="Yoshida K."/>
            <person name="Sommer R.J."/>
        </authorList>
    </citation>
    <scope>NUCLEOTIDE SEQUENCE</scope>
    <source>
        <strain evidence="1">RS0144</strain>
    </source>
</reference>
<protein>
    <recommendedName>
        <fullName evidence="3">PiggyBac transposable element-derived protein domain-containing protein</fullName>
    </recommendedName>
</protein>
<keyword evidence="2" id="KW-1185">Reference proteome</keyword>
<dbReference type="EMBL" id="BTSX01000002">
    <property type="protein sequence ID" value="GMS86527.1"/>
    <property type="molecule type" value="Genomic_DNA"/>
</dbReference>
<dbReference type="AlphaFoldDB" id="A0AAV5SUR7"/>
<accession>A0AAV5SUR7</accession>
<gene>
    <name evidence="1" type="ORF">PENTCL1PPCAC_8702</name>
</gene>